<dbReference type="EMBL" id="JACAZI010000028">
    <property type="protein sequence ID" value="KAF7333730.1"/>
    <property type="molecule type" value="Genomic_DNA"/>
</dbReference>
<dbReference type="Gene3D" id="2.60.120.260">
    <property type="entry name" value="Galactose-binding domain-like"/>
    <property type="match status" value="2"/>
</dbReference>
<evidence type="ECO:0000313" key="2">
    <source>
        <dbReference type="EMBL" id="KAF7333730.1"/>
    </source>
</evidence>
<evidence type="ECO:0000256" key="1">
    <source>
        <dbReference type="SAM" id="MobiDB-lite"/>
    </source>
</evidence>
<protein>
    <submittedName>
        <fullName evidence="2">Uncharacterized protein</fullName>
    </submittedName>
</protein>
<reference evidence="2" key="1">
    <citation type="submission" date="2020-05" db="EMBL/GenBank/DDBJ databases">
        <title>Mycena genomes resolve the evolution of fungal bioluminescence.</title>
        <authorList>
            <person name="Tsai I.J."/>
        </authorList>
    </citation>
    <scope>NUCLEOTIDE SEQUENCE</scope>
    <source>
        <strain evidence="2">CCC161011</strain>
    </source>
</reference>
<comment type="caution">
    <text evidence="2">The sequence shown here is derived from an EMBL/GenBank/DDBJ whole genome shotgun (WGS) entry which is preliminary data.</text>
</comment>
<feature type="compositionally biased region" description="Low complexity" evidence="1">
    <location>
        <begin position="313"/>
        <end position="348"/>
    </location>
</feature>
<sequence>MSLTWNFTIQDNSPFVNYSPFADGGLANGWQPWYTKSGFLKEPGEGGDGDGYHITSLPGASFSLEFHGTGVNLYGTTNSSYAVLIDSVEQKLPAVSKDLIYQTTSLQDGPHNLTVTVSPKAKQQFAFDRVVVFSPRQVSIHSFFRNFIEVKRNSPFIRHLPTPAFYDNSDPRLTYSGNWKTGNAPGIPNATVTHNFQQTKSSGSSMSMTFSGAVGVAINGPVLWGDWIYTVELDGTKTKYNASTFWKVPDALRFFQAGLDPNSSHTITLANPSDGMTLSLNSVTLFKVPGAVDIAESASGSATSKLSSSALAGSSAAPHSSPAAPTESAGNTAGNTTSAGNSAAPSATGTGGAVKEGAGRVGIVGVAALGLVLLSLI</sequence>
<accession>A0A8H7CE03</accession>
<dbReference type="Proteomes" id="UP000620124">
    <property type="component" value="Unassembled WGS sequence"/>
</dbReference>
<gene>
    <name evidence="2" type="ORF">MVEN_02329400</name>
</gene>
<dbReference type="AlphaFoldDB" id="A0A8H7CE03"/>
<dbReference type="OrthoDB" id="2576334at2759"/>
<evidence type="ECO:0000313" key="3">
    <source>
        <dbReference type="Proteomes" id="UP000620124"/>
    </source>
</evidence>
<organism evidence="2 3">
    <name type="scientific">Mycena venus</name>
    <dbReference type="NCBI Taxonomy" id="2733690"/>
    <lineage>
        <taxon>Eukaryota</taxon>
        <taxon>Fungi</taxon>
        <taxon>Dikarya</taxon>
        <taxon>Basidiomycota</taxon>
        <taxon>Agaricomycotina</taxon>
        <taxon>Agaricomycetes</taxon>
        <taxon>Agaricomycetidae</taxon>
        <taxon>Agaricales</taxon>
        <taxon>Marasmiineae</taxon>
        <taxon>Mycenaceae</taxon>
        <taxon>Mycena</taxon>
    </lineage>
</organism>
<name>A0A8H7CE03_9AGAR</name>
<proteinExistence type="predicted"/>
<keyword evidence="3" id="KW-1185">Reference proteome</keyword>
<feature type="region of interest" description="Disordered" evidence="1">
    <location>
        <begin position="313"/>
        <end position="352"/>
    </location>
</feature>